<evidence type="ECO:0000313" key="2">
    <source>
        <dbReference type="Proteomes" id="UP001148629"/>
    </source>
</evidence>
<accession>A0ACC1SQ78</accession>
<sequence length="341" mass="37623">MSKLIVVVGATGGQGGGVVDAFLSNPEYRVRGITRNPQSDKAKALAAKEVEVVQADQKDEESLVRAFAGAHAIFAVTDYYDFFFDKGKDASIELEYTYGCNMAKAASKIPTLKSYIWSTLPDTRAITGGEAIVPHFQGKGQVDSFIKNSLPELYEKTNFTIFTIFAANMHQYKIFRPVWLDSARKWVQFYPTTPNSPYPCVGDHTTNNGIFVRALIENPKPPGTYVRCSVEDLTLESYLALWGKASGIAPEPGSTKVVQLTVSDYISLWGDMGEEQASQWLFFGWVEQKKSEGIIGETFPGVDLIEGLSILSDNDKKALKTVEDSLKELDWSGVIDNARKG</sequence>
<protein>
    <submittedName>
        <fullName evidence="1">Uncharacterized protein</fullName>
    </submittedName>
</protein>
<dbReference type="Proteomes" id="UP001148629">
    <property type="component" value="Unassembled WGS sequence"/>
</dbReference>
<comment type="caution">
    <text evidence="1">The sequence shown here is derived from an EMBL/GenBank/DDBJ whole genome shotgun (WGS) entry which is preliminary data.</text>
</comment>
<keyword evidence="2" id="KW-1185">Reference proteome</keyword>
<gene>
    <name evidence="1" type="ORF">NM208_g3167</name>
</gene>
<proteinExistence type="predicted"/>
<organism evidence="1 2">
    <name type="scientific">Fusarium decemcellulare</name>
    <dbReference type="NCBI Taxonomy" id="57161"/>
    <lineage>
        <taxon>Eukaryota</taxon>
        <taxon>Fungi</taxon>
        <taxon>Dikarya</taxon>
        <taxon>Ascomycota</taxon>
        <taxon>Pezizomycotina</taxon>
        <taxon>Sordariomycetes</taxon>
        <taxon>Hypocreomycetidae</taxon>
        <taxon>Hypocreales</taxon>
        <taxon>Nectriaceae</taxon>
        <taxon>Fusarium</taxon>
        <taxon>Fusarium decemcellulare species complex</taxon>
    </lineage>
</organism>
<evidence type="ECO:0000313" key="1">
    <source>
        <dbReference type="EMBL" id="KAJ3544232.1"/>
    </source>
</evidence>
<dbReference type="EMBL" id="JANRMS010000205">
    <property type="protein sequence ID" value="KAJ3544232.1"/>
    <property type="molecule type" value="Genomic_DNA"/>
</dbReference>
<reference evidence="1" key="1">
    <citation type="submission" date="2022-08" db="EMBL/GenBank/DDBJ databases">
        <title>Genome Sequence of Fusarium decemcellulare.</title>
        <authorList>
            <person name="Buettner E."/>
        </authorList>
    </citation>
    <scope>NUCLEOTIDE SEQUENCE</scope>
    <source>
        <strain evidence="1">Babe19</strain>
    </source>
</reference>
<name>A0ACC1SQ78_9HYPO</name>